<protein>
    <submittedName>
        <fullName evidence="3">Putative epithelial cell-transforming sequence 2 oncogene-like</fullName>
    </submittedName>
</protein>
<feature type="region of interest" description="Disordered" evidence="1">
    <location>
        <begin position="220"/>
        <end position="253"/>
    </location>
</feature>
<name>A0A2G8JSD9_STIJA</name>
<dbReference type="InterPro" id="IPR025592">
    <property type="entry name" value="DUF4347"/>
</dbReference>
<dbReference type="Gene3D" id="2.30.29.30">
    <property type="entry name" value="Pleckstrin-homology domain (PH domain)/Phosphotyrosine-binding domain (PTB)"/>
    <property type="match status" value="1"/>
</dbReference>
<dbReference type="Gene3D" id="1.20.1280.50">
    <property type="match status" value="1"/>
</dbReference>
<dbReference type="InterPro" id="IPR052805">
    <property type="entry name" value="GEF_Ubiquitin-Prot_Reg"/>
</dbReference>
<feature type="region of interest" description="Disordered" evidence="1">
    <location>
        <begin position="1"/>
        <end position="35"/>
    </location>
</feature>
<dbReference type="PANTHER" id="PTHR46857">
    <property type="entry name" value="EPITHELIAL CELL-TRANSFORMING SEQUENCE 2 ONCOGENE-LIKE"/>
    <property type="match status" value="1"/>
</dbReference>
<evidence type="ECO:0000259" key="2">
    <source>
        <dbReference type="PROSITE" id="PS50010"/>
    </source>
</evidence>
<evidence type="ECO:0000313" key="4">
    <source>
        <dbReference type="Proteomes" id="UP000230750"/>
    </source>
</evidence>
<dbReference type="STRING" id="307972.A0A2G8JSD9"/>
<accession>A0A2G8JSD9</accession>
<dbReference type="InterPro" id="IPR035899">
    <property type="entry name" value="DBL_dom_sf"/>
</dbReference>
<dbReference type="GO" id="GO:0005085">
    <property type="term" value="F:guanyl-nucleotide exchange factor activity"/>
    <property type="evidence" value="ECO:0007669"/>
    <property type="project" value="InterPro"/>
</dbReference>
<dbReference type="Pfam" id="PF14252">
    <property type="entry name" value="DUF4347"/>
    <property type="match status" value="1"/>
</dbReference>
<dbReference type="SMART" id="SM00233">
    <property type="entry name" value="PH"/>
    <property type="match status" value="1"/>
</dbReference>
<dbReference type="OrthoDB" id="660555at2759"/>
<sequence>MHLATVKVKMSSQLKERRSLPSDLGGSANGHVGKVKPVTSLKGKKTAHVTPLQSSSQVPFQTTKLQTKYSTWTPILHKPSNEQLYVERRDLIGHWFDLWTDIQRKRFLRYILGHCKRNQINFLHKFFNDNVPVTHADFTNYLPRFLSLYIFSFLDPRSLSRGGMVCWHWKYLAEQDTLWMPKCIRQGWFLPYTPKPNEYGSWKLHYIKCLQSLDVAHPTDKTERYGRQSDGSRYMTEEEKARRRRALEQRNSDKQATMIWRERPPWLDPDPKPADLVQGHNSLIASANPKVDPTRIRGHLRSFTEPSERSFEYGLKSTGRKSHHRSTTEGEHSLEDNHKKLSDAMEEEGFLVRSNTMDQKWLPPQRNRSIYRRKDLSGGGGDYSLGVSSAFEPSQPQSRGGSTPGDNRLVILASNVPAYEILYASVKPGILCLCYDYESTTVESLQEQLESAMIGIQAKSIAIITRGLDEIHLVKNVVLSNDSLEKPELKHFFEVISTMMVSRKDGPHLEIFAPLAATERGTALEMSLARLTGMSVSSPDVIGNDPFMHVCSGVWSSNPEKDVLPPLLYFDEKKLRLWQAEALRSLEAIRVCRENMERFYKDKMNSRLTRVTGEAVLESLQDQKDQDISDRLIPALKKAVEALNEEEKETVEPVQFVTEYLASMTGTGMMTAKGVGEGSNTKPLSMSELGGPSSSNLWQKAEEPEETNISETKSIAEEIEDESLVDDLDLASDFGQSEKMMKFSLTEQSKLDDTGSRKTQNLGRPKWTKSDTESNEKNQELLQPMDRRASFKQIVSSERDFVEVLDIINHVFREKLKSALHSNKAITSLPNIDLMFADANVLRSIHRSFLDELETRLAEWNSQQCVGDCFIKLQSKLKAYTNFHNNYPIILATIDKCREQEPSFRSFLKRHNQTSETRMFTLQELFLAISVRIKDYARLLIHQEHCTPVDHADRDDLAAAFVTFQDLQERFDQNQSRGETERSLRILQKKILGCPTLFEANRHLIREEQVAQLRQSPIDVESGPFQHIQNLCLFLFNDALMVTTEAKKHIPYTRQVSTVMKFQAAVSLTKLHVEDVPDSRYSSNVFMLKTPKREWFCAVRTYSAKLSWITILEETIHAAVEVD</sequence>
<feature type="compositionally biased region" description="Polar residues" evidence="1">
    <location>
        <begin position="391"/>
        <end position="405"/>
    </location>
</feature>
<dbReference type="CDD" id="cd00160">
    <property type="entry name" value="RhoGEF"/>
    <property type="match status" value="1"/>
</dbReference>
<dbReference type="InterPro" id="IPR001810">
    <property type="entry name" value="F-box_dom"/>
</dbReference>
<evidence type="ECO:0000256" key="1">
    <source>
        <dbReference type="SAM" id="MobiDB-lite"/>
    </source>
</evidence>
<dbReference type="EMBL" id="MRZV01001332">
    <property type="protein sequence ID" value="PIK38643.1"/>
    <property type="molecule type" value="Genomic_DNA"/>
</dbReference>
<gene>
    <name evidence="3" type="ORF">BSL78_24514</name>
</gene>
<dbReference type="InterPro" id="IPR036047">
    <property type="entry name" value="F-box-like_dom_sf"/>
</dbReference>
<dbReference type="Gene3D" id="1.20.900.10">
    <property type="entry name" value="Dbl homology (DH) domain"/>
    <property type="match status" value="1"/>
</dbReference>
<comment type="caution">
    <text evidence="3">The sequence shown here is derived from an EMBL/GenBank/DDBJ whole genome shotgun (WGS) entry which is preliminary data.</text>
</comment>
<dbReference type="SUPFAM" id="SSF48065">
    <property type="entry name" value="DBL homology domain (DH-domain)"/>
    <property type="match status" value="1"/>
</dbReference>
<dbReference type="Proteomes" id="UP000230750">
    <property type="component" value="Unassembled WGS sequence"/>
</dbReference>
<dbReference type="InterPro" id="IPR000219">
    <property type="entry name" value="DH_dom"/>
</dbReference>
<dbReference type="PROSITE" id="PS50010">
    <property type="entry name" value="DH_2"/>
    <property type="match status" value="1"/>
</dbReference>
<dbReference type="CDD" id="cd22173">
    <property type="entry name" value="F-box_ECT2L"/>
    <property type="match status" value="1"/>
</dbReference>
<feature type="domain" description="DH" evidence="2">
    <location>
        <begin position="786"/>
        <end position="974"/>
    </location>
</feature>
<dbReference type="SUPFAM" id="SSF81383">
    <property type="entry name" value="F-box domain"/>
    <property type="match status" value="1"/>
</dbReference>
<feature type="compositionally biased region" description="Basic and acidic residues" evidence="1">
    <location>
        <begin position="326"/>
        <end position="337"/>
    </location>
</feature>
<dbReference type="PANTHER" id="PTHR46857:SF1">
    <property type="entry name" value="EPITHELIAL CELL-TRANSFORMING SEQUENCE 2 ONCOGENE-LIKE"/>
    <property type="match status" value="1"/>
</dbReference>
<dbReference type="SMART" id="SM00325">
    <property type="entry name" value="RhoGEF"/>
    <property type="match status" value="1"/>
</dbReference>
<feature type="region of interest" description="Disordered" evidence="1">
    <location>
        <begin position="314"/>
        <end position="337"/>
    </location>
</feature>
<feature type="region of interest" description="Disordered" evidence="1">
    <location>
        <begin position="676"/>
        <end position="710"/>
    </location>
</feature>
<reference evidence="3 4" key="1">
    <citation type="journal article" date="2017" name="PLoS Biol.">
        <title>The sea cucumber genome provides insights into morphological evolution and visceral regeneration.</title>
        <authorList>
            <person name="Zhang X."/>
            <person name="Sun L."/>
            <person name="Yuan J."/>
            <person name="Sun Y."/>
            <person name="Gao Y."/>
            <person name="Zhang L."/>
            <person name="Li S."/>
            <person name="Dai H."/>
            <person name="Hamel J.F."/>
            <person name="Liu C."/>
            <person name="Yu Y."/>
            <person name="Liu S."/>
            <person name="Lin W."/>
            <person name="Guo K."/>
            <person name="Jin S."/>
            <person name="Xu P."/>
            <person name="Storey K.B."/>
            <person name="Huan P."/>
            <person name="Zhang T."/>
            <person name="Zhou Y."/>
            <person name="Zhang J."/>
            <person name="Lin C."/>
            <person name="Li X."/>
            <person name="Xing L."/>
            <person name="Huo D."/>
            <person name="Sun M."/>
            <person name="Wang L."/>
            <person name="Mercier A."/>
            <person name="Li F."/>
            <person name="Yang H."/>
            <person name="Xiang J."/>
        </authorList>
    </citation>
    <scope>NUCLEOTIDE SEQUENCE [LARGE SCALE GENOMIC DNA]</scope>
    <source>
        <strain evidence="3">Shaxun</strain>
        <tissue evidence="3">Muscle</tissue>
    </source>
</reference>
<dbReference type="InterPro" id="IPR011993">
    <property type="entry name" value="PH-like_dom_sf"/>
</dbReference>
<dbReference type="InterPro" id="IPR001849">
    <property type="entry name" value="PH_domain"/>
</dbReference>
<dbReference type="Pfam" id="PF00621">
    <property type="entry name" value="RhoGEF"/>
    <property type="match status" value="1"/>
</dbReference>
<dbReference type="AlphaFoldDB" id="A0A2G8JSD9"/>
<proteinExistence type="predicted"/>
<feature type="region of interest" description="Disordered" evidence="1">
    <location>
        <begin position="385"/>
        <end position="406"/>
    </location>
</feature>
<dbReference type="SUPFAM" id="SSF50729">
    <property type="entry name" value="PH domain-like"/>
    <property type="match status" value="1"/>
</dbReference>
<feature type="compositionally biased region" description="Basic and acidic residues" evidence="1">
    <location>
        <begin position="768"/>
        <end position="779"/>
    </location>
</feature>
<organism evidence="3 4">
    <name type="scientific">Stichopus japonicus</name>
    <name type="common">Sea cucumber</name>
    <dbReference type="NCBI Taxonomy" id="307972"/>
    <lineage>
        <taxon>Eukaryota</taxon>
        <taxon>Metazoa</taxon>
        <taxon>Echinodermata</taxon>
        <taxon>Eleutherozoa</taxon>
        <taxon>Echinozoa</taxon>
        <taxon>Holothuroidea</taxon>
        <taxon>Aspidochirotacea</taxon>
        <taxon>Aspidochirotida</taxon>
        <taxon>Stichopodidae</taxon>
        <taxon>Apostichopus</taxon>
    </lineage>
</organism>
<dbReference type="Pfam" id="PF12937">
    <property type="entry name" value="F-box-like"/>
    <property type="match status" value="1"/>
</dbReference>
<feature type="compositionally biased region" description="Basic and acidic residues" evidence="1">
    <location>
        <begin position="235"/>
        <end position="253"/>
    </location>
</feature>
<keyword evidence="4" id="KW-1185">Reference proteome</keyword>
<feature type="region of interest" description="Disordered" evidence="1">
    <location>
        <begin position="745"/>
        <end position="779"/>
    </location>
</feature>
<evidence type="ECO:0000313" key="3">
    <source>
        <dbReference type="EMBL" id="PIK38643.1"/>
    </source>
</evidence>